<proteinExistence type="predicted"/>
<protein>
    <submittedName>
        <fullName evidence="1">Uncharacterized protein</fullName>
    </submittedName>
</protein>
<dbReference type="Proteomes" id="UP001153332">
    <property type="component" value="Unassembled WGS sequence"/>
</dbReference>
<organism evidence="1 2">
    <name type="scientific">Lasiodiplodia mahajangana</name>
    <dbReference type="NCBI Taxonomy" id="1108764"/>
    <lineage>
        <taxon>Eukaryota</taxon>
        <taxon>Fungi</taxon>
        <taxon>Dikarya</taxon>
        <taxon>Ascomycota</taxon>
        <taxon>Pezizomycotina</taxon>
        <taxon>Dothideomycetes</taxon>
        <taxon>Dothideomycetes incertae sedis</taxon>
        <taxon>Botryosphaeriales</taxon>
        <taxon>Botryosphaeriaceae</taxon>
        <taxon>Lasiodiplodia</taxon>
    </lineage>
</organism>
<reference evidence="1" key="1">
    <citation type="submission" date="2022-12" db="EMBL/GenBank/DDBJ databases">
        <title>Genome Sequence of Lasiodiplodia mahajangana.</title>
        <authorList>
            <person name="Buettner E."/>
        </authorList>
    </citation>
    <scope>NUCLEOTIDE SEQUENCE</scope>
    <source>
        <strain evidence="1">VT137</strain>
    </source>
</reference>
<name>A0ACC2IXG0_9PEZI</name>
<gene>
    <name evidence="1" type="ORF">O1611_g10501</name>
</gene>
<accession>A0ACC2IXG0</accession>
<sequence length="156" mass="16126">MDGSSADPSHGGQYNVLSSGTPSGINLEQAQSTKQHDREEGQFLKLSHSPPASPKNLAAASTAKGLHTQREKELKSQAAAMPTPMTGENKETTTKEPEHGKTNDHAGAAALGAGAMGVGAMGAGKLMTGSHSSGPKVTHRCTKCGEENDISEYVMI</sequence>
<keyword evidence="2" id="KW-1185">Reference proteome</keyword>
<dbReference type="EMBL" id="JAPUUL010004256">
    <property type="protein sequence ID" value="KAJ8119915.1"/>
    <property type="molecule type" value="Genomic_DNA"/>
</dbReference>
<comment type="caution">
    <text evidence="1">The sequence shown here is derived from an EMBL/GenBank/DDBJ whole genome shotgun (WGS) entry which is preliminary data.</text>
</comment>
<evidence type="ECO:0000313" key="2">
    <source>
        <dbReference type="Proteomes" id="UP001153332"/>
    </source>
</evidence>
<evidence type="ECO:0000313" key="1">
    <source>
        <dbReference type="EMBL" id="KAJ8119915.1"/>
    </source>
</evidence>